<keyword evidence="3 6" id="KW-0812">Transmembrane</keyword>
<evidence type="ECO:0000256" key="3">
    <source>
        <dbReference type="ARBA" id="ARBA00022692"/>
    </source>
</evidence>
<evidence type="ECO:0000259" key="7">
    <source>
        <dbReference type="Pfam" id="PF04138"/>
    </source>
</evidence>
<reference evidence="8 9" key="1">
    <citation type="submission" date="2018-03" db="EMBL/GenBank/DDBJ databases">
        <title>Genomic Encyclopedia of Archaeal and Bacterial Type Strains, Phase II (KMG-II): from individual species to whole genera.</title>
        <authorList>
            <person name="Goeker M."/>
        </authorList>
    </citation>
    <scope>NUCLEOTIDE SEQUENCE [LARGE SCALE GENOMIC DNA]</scope>
    <source>
        <strain evidence="8 9">DSM 13175</strain>
    </source>
</reference>
<gene>
    <name evidence="8" type="ORF">CLV38_11166</name>
</gene>
<dbReference type="GO" id="GO:0005886">
    <property type="term" value="C:plasma membrane"/>
    <property type="evidence" value="ECO:0007669"/>
    <property type="project" value="TreeGrafter"/>
</dbReference>
<name>A0A2T0W741_9LACT</name>
<feature type="domain" description="GtrA/DPMS transmembrane" evidence="7">
    <location>
        <begin position="14"/>
        <end position="131"/>
    </location>
</feature>
<dbReference type="Pfam" id="PF04138">
    <property type="entry name" value="GtrA_DPMS_TM"/>
    <property type="match status" value="1"/>
</dbReference>
<protein>
    <submittedName>
        <fullName evidence="8">Putative flippase GtrA</fullName>
    </submittedName>
</protein>
<keyword evidence="4 6" id="KW-1133">Transmembrane helix</keyword>
<comment type="caution">
    <text evidence="8">The sequence shown here is derived from an EMBL/GenBank/DDBJ whole genome shotgun (WGS) entry which is preliminary data.</text>
</comment>
<dbReference type="InterPro" id="IPR007267">
    <property type="entry name" value="GtrA_DPMS_TM"/>
</dbReference>
<evidence type="ECO:0000256" key="6">
    <source>
        <dbReference type="SAM" id="Phobius"/>
    </source>
</evidence>
<keyword evidence="5 6" id="KW-0472">Membrane</keyword>
<evidence type="ECO:0000313" key="8">
    <source>
        <dbReference type="EMBL" id="PRY82516.1"/>
    </source>
</evidence>
<evidence type="ECO:0000256" key="4">
    <source>
        <dbReference type="ARBA" id="ARBA00022989"/>
    </source>
</evidence>
<evidence type="ECO:0000256" key="2">
    <source>
        <dbReference type="ARBA" id="ARBA00009399"/>
    </source>
</evidence>
<proteinExistence type="inferred from homology"/>
<dbReference type="Proteomes" id="UP000238205">
    <property type="component" value="Unassembled WGS sequence"/>
</dbReference>
<evidence type="ECO:0000256" key="1">
    <source>
        <dbReference type="ARBA" id="ARBA00004141"/>
    </source>
</evidence>
<dbReference type="AlphaFoldDB" id="A0A2T0W741"/>
<comment type="similarity">
    <text evidence="2">Belongs to the GtrA family.</text>
</comment>
<sequence length="136" mass="15724">MSTLYSKFHQFIDYFLFGVVTASLNILLFFTLYRRVGLNYLVANAISLSLAMVFSYIVNKKFVFHTKMVTKKAVAREFMLFLSMRATAALMDMTGIYILVQFIRFRAVFAKLIIEVLIASSNYIVSKKVIFKKEVN</sequence>
<dbReference type="RefSeq" id="WP_170068841.1">
    <property type="nucleotide sequence ID" value="NZ_PVTO01000011.1"/>
</dbReference>
<dbReference type="InterPro" id="IPR051401">
    <property type="entry name" value="GtrA_CellWall_Glycosyl"/>
</dbReference>
<accession>A0A2T0W741</accession>
<evidence type="ECO:0000313" key="9">
    <source>
        <dbReference type="Proteomes" id="UP000238205"/>
    </source>
</evidence>
<dbReference type="PANTHER" id="PTHR38459">
    <property type="entry name" value="PROPHAGE BACTOPRENOL-LINKED GLUCOSE TRANSLOCASE HOMOLOG"/>
    <property type="match status" value="1"/>
</dbReference>
<dbReference type="EMBL" id="PVTO01000011">
    <property type="protein sequence ID" value="PRY82516.1"/>
    <property type="molecule type" value="Genomic_DNA"/>
</dbReference>
<dbReference type="GO" id="GO:0000271">
    <property type="term" value="P:polysaccharide biosynthetic process"/>
    <property type="evidence" value="ECO:0007669"/>
    <property type="project" value="InterPro"/>
</dbReference>
<comment type="subcellular location">
    <subcellularLocation>
        <location evidence="1">Membrane</location>
        <topology evidence="1">Multi-pass membrane protein</topology>
    </subcellularLocation>
</comment>
<organism evidence="8 9">
    <name type="scientific">Alkalibacterium olivapovliticus</name>
    <dbReference type="NCBI Taxonomy" id="99907"/>
    <lineage>
        <taxon>Bacteria</taxon>
        <taxon>Bacillati</taxon>
        <taxon>Bacillota</taxon>
        <taxon>Bacilli</taxon>
        <taxon>Lactobacillales</taxon>
        <taxon>Carnobacteriaceae</taxon>
        <taxon>Alkalibacterium</taxon>
    </lineage>
</organism>
<evidence type="ECO:0000256" key="5">
    <source>
        <dbReference type="ARBA" id="ARBA00023136"/>
    </source>
</evidence>
<feature type="transmembrane region" description="Helical" evidence="6">
    <location>
        <begin position="12"/>
        <end position="32"/>
    </location>
</feature>
<keyword evidence="9" id="KW-1185">Reference proteome</keyword>
<feature type="transmembrane region" description="Helical" evidence="6">
    <location>
        <begin position="78"/>
        <end position="99"/>
    </location>
</feature>
<feature type="transmembrane region" description="Helical" evidence="6">
    <location>
        <begin position="38"/>
        <end position="58"/>
    </location>
</feature>
<dbReference type="PANTHER" id="PTHR38459:SF5">
    <property type="entry name" value="CELL WALL TEICHOIC ACID GLYCOSYLATION PROTEIN GTCA"/>
    <property type="match status" value="1"/>
</dbReference>